<dbReference type="Gene3D" id="6.10.340.10">
    <property type="match status" value="1"/>
</dbReference>
<dbReference type="Pfam" id="PF02518">
    <property type="entry name" value="HATPase_c"/>
    <property type="match status" value="1"/>
</dbReference>
<keyword evidence="8" id="KW-0902">Two-component regulatory system</keyword>
<keyword evidence="4" id="KW-1003">Cell membrane</keyword>
<keyword evidence="5" id="KW-0597">Phosphoprotein</keyword>
<evidence type="ECO:0000256" key="8">
    <source>
        <dbReference type="ARBA" id="ARBA00023012"/>
    </source>
</evidence>
<dbReference type="SUPFAM" id="SSF55874">
    <property type="entry name" value="ATPase domain of HSP90 chaperone/DNA topoisomerase II/histidine kinase"/>
    <property type="match status" value="1"/>
</dbReference>
<comment type="caution">
    <text evidence="12">The sequence shown here is derived from an EMBL/GenBank/DDBJ whole genome shotgun (WGS) entry which is preliminary data.</text>
</comment>
<proteinExistence type="predicted"/>
<keyword evidence="10" id="KW-1133">Transmembrane helix</keyword>
<dbReference type="Pfam" id="PF06580">
    <property type="entry name" value="His_kinase"/>
    <property type="match status" value="1"/>
</dbReference>
<organism evidence="12 13">
    <name type="scientific">Paenibacillus crassostreae</name>
    <dbReference type="NCBI Taxonomy" id="1763538"/>
    <lineage>
        <taxon>Bacteria</taxon>
        <taxon>Bacillati</taxon>
        <taxon>Bacillota</taxon>
        <taxon>Bacilli</taxon>
        <taxon>Bacillales</taxon>
        <taxon>Paenibacillaceae</taxon>
        <taxon>Paenibacillus</taxon>
    </lineage>
</organism>
<evidence type="ECO:0000256" key="9">
    <source>
        <dbReference type="ARBA" id="ARBA00023136"/>
    </source>
</evidence>
<comment type="subcellular location">
    <subcellularLocation>
        <location evidence="2">Cell membrane</location>
        <topology evidence="2">Multi-pass membrane protein</topology>
    </subcellularLocation>
</comment>
<evidence type="ECO:0000259" key="11">
    <source>
        <dbReference type="PROSITE" id="PS50885"/>
    </source>
</evidence>
<dbReference type="AlphaFoldDB" id="A0A167EUS8"/>
<evidence type="ECO:0000256" key="6">
    <source>
        <dbReference type="ARBA" id="ARBA00022679"/>
    </source>
</evidence>
<keyword evidence="9 10" id="KW-0472">Membrane</keyword>
<dbReference type="Pfam" id="PF00672">
    <property type="entry name" value="HAMP"/>
    <property type="match status" value="1"/>
</dbReference>
<feature type="domain" description="HAMP" evidence="11">
    <location>
        <begin position="317"/>
        <end position="369"/>
    </location>
</feature>
<dbReference type="Proteomes" id="UP000077134">
    <property type="component" value="Unassembled WGS sequence"/>
</dbReference>
<evidence type="ECO:0000256" key="2">
    <source>
        <dbReference type="ARBA" id="ARBA00004651"/>
    </source>
</evidence>
<dbReference type="PANTHER" id="PTHR34220:SF7">
    <property type="entry name" value="SENSOR HISTIDINE KINASE YPDA"/>
    <property type="match status" value="1"/>
</dbReference>
<name>A0A167EUS8_9BACL</name>
<keyword evidence="10" id="KW-0812">Transmembrane</keyword>
<dbReference type="RefSeq" id="WP_068656851.1">
    <property type="nucleotide sequence ID" value="NZ_CP017770.1"/>
</dbReference>
<dbReference type="InterPro" id="IPR010559">
    <property type="entry name" value="Sig_transdc_His_kin_internal"/>
</dbReference>
<evidence type="ECO:0000256" key="1">
    <source>
        <dbReference type="ARBA" id="ARBA00000085"/>
    </source>
</evidence>
<dbReference type="CDD" id="cd06225">
    <property type="entry name" value="HAMP"/>
    <property type="match status" value="1"/>
</dbReference>
<reference evidence="12 13" key="1">
    <citation type="submission" date="2016-02" db="EMBL/GenBank/DDBJ databases">
        <title>Paenibacillus sp. LPB0068, isolated from Crassostrea gigas.</title>
        <authorList>
            <person name="Shin S.-K."/>
            <person name="Yi H."/>
        </authorList>
    </citation>
    <scope>NUCLEOTIDE SEQUENCE [LARGE SCALE GENOMIC DNA]</scope>
    <source>
        <strain evidence="12 13">LPB0068</strain>
    </source>
</reference>
<dbReference type="STRING" id="1763538.LPB68_15370"/>
<feature type="transmembrane region" description="Helical" evidence="10">
    <location>
        <begin position="20"/>
        <end position="40"/>
    </location>
</feature>
<dbReference type="EC" id="2.7.13.3" evidence="3"/>
<evidence type="ECO:0000256" key="4">
    <source>
        <dbReference type="ARBA" id="ARBA00022475"/>
    </source>
</evidence>
<dbReference type="GO" id="GO:0005886">
    <property type="term" value="C:plasma membrane"/>
    <property type="evidence" value="ECO:0007669"/>
    <property type="project" value="UniProtKB-SubCell"/>
</dbReference>
<comment type="catalytic activity">
    <reaction evidence="1">
        <text>ATP + protein L-histidine = ADP + protein N-phospho-L-histidine.</text>
        <dbReference type="EC" id="2.7.13.3"/>
    </reaction>
</comment>
<dbReference type="SMART" id="SM00304">
    <property type="entry name" value="HAMP"/>
    <property type="match status" value="1"/>
</dbReference>
<gene>
    <name evidence="12" type="ORF">PNBC_07650</name>
</gene>
<evidence type="ECO:0000256" key="5">
    <source>
        <dbReference type="ARBA" id="ARBA00022553"/>
    </source>
</evidence>
<sequence>MWSFFLLKTNNIQIKNKLIYSYIIVVMVPVIIIGVMVIGYSKQLALDSAIAQMSNNVDRVRNQMENMLRVPIDISNKLYLDGDLQSIVNRSYENDIELFQAYQGYKEFAELTGLYTEISGIRFYHHNETMSDNLDFTHIDDNITETEWYKTVGTSNGIGWFYMKDKDSTSEEKLSLVRRIRFSEYPTQGVLVISLNQNRLNSILSNEPFETMIADDSGYIVAAKNPDLVGKTLAERDLNFSISEASKDTFEAEVNGIPSNIVVSELTLESSRNGLNIVSVFSTESITKASQRIGWIGLVLIAAVLALALGLVYIISQLITSRLLHLSRQLNKVARGDFSVTSEIDGNDEIAQLSRQFNYMVMSINDLMNQVYETNEINNKLEIAQKEIRLKMMASQINPHFLFNVLESVRMKAHINGEKEIAYIVRLLGKLMRKSLEIGEGRTTVKEEMEMVRSYLEIQKFRYQDRMNFELLMDPDAKDVFILPLIIQPLVENGIIHGLESKEVNALLTVRCWIANNELNIEVKDNGQGISPENLRKIQDSLEWDEVEGARIGLRNIHQRLKLFYGDEHGLVIVSELGIGTTILFNVPIGGDSFV</sequence>
<keyword evidence="7 12" id="KW-0418">Kinase</keyword>
<dbReference type="Gene3D" id="3.30.565.10">
    <property type="entry name" value="Histidine kinase-like ATPase, C-terminal domain"/>
    <property type="match status" value="1"/>
</dbReference>
<dbReference type="PROSITE" id="PS50885">
    <property type="entry name" value="HAMP"/>
    <property type="match status" value="1"/>
</dbReference>
<dbReference type="InterPro" id="IPR050640">
    <property type="entry name" value="Bact_2-comp_sensor_kinase"/>
</dbReference>
<keyword evidence="13" id="KW-1185">Reference proteome</keyword>
<feature type="transmembrane region" description="Helical" evidence="10">
    <location>
        <begin position="293"/>
        <end position="315"/>
    </location>
</feature>
<protein>
    <recommendedName>
        <fullName evidence="3">histidine kinase</fullName>
        <ecNumber evidence="3">2.7.13.3</ecNumber>
    </recommendedName>
</protein>
<evidence type="ECO:0000256" key="10">
    <source>
        <dbReference type="SAM" id="Phobius"/>
    </source>
</evidence>
<keyword evidence="6" id="KW-0808">Transferase</keyword>
<dbReference type="GO" id="GO:0000155">
    <property type="term" value="F:phosphorelay sensor kinase activity"/>
    <property type="evidence" value="ECO:0007669"/>
    <property type="project" value="InterPro"/>
</dbReference>
<dbReference type="PANTHER" id="PTHR34220">
    <property type="entry name" value="SENSOR HISTIDINE KINASE YPDA"/>
    <property type="match status" value="1"/>
</dbReference>
<dbReference type="InterPro" id="IPR003660">
    <property type="entry name" value="HAMP_dom"/>
</dbReference>
<evidence type="ECO:0000256" key="7">
    <source>
        <dbReference type="ARBA" id="ARBA00022777"/>
    </source>
</evidence>
<dbReference type="OrthoDB" id="9776552at2"/>
<dbReference type="PRINTS" id="PR00344">
    <property type="entry name" value="BCTRLSENSOR"/>
</dbReference>
<dbReference type="SUPFAM" id="SSF158472">
    <property type="entry name" value="HAMP domain-like"/>
    <property type="match status" value="1"/>
</dbReference>
<dbReference type="InterPro" id="IPR003594">
    <property type="entry name" value="HATPase_dom"/>
</dbReference>
<evidence type="ECO:0000313" key="13">
    <source>
        <dbReference type="Proteomes" id="UP000077134"/>
    </source>
</evidence>
<accession>A0A167EUS8</accession>
<evidence type="ECO:0000256" key="3">
    <source>
        <dbReference type="ARBA" id="ARBA00012438"/>
    </source>
</evidence>
<dbReference type="KEGG" id="pcx:LPB68_15370"/>
<evidence type="ECO:0000313" key="12">
    <source>
        <dbReference type="EMBL" id="OAB75899.1"/>
    </source>
</evidence>
<dbReference type="InterPro" id="IPR036890">
    <property type="entry name" value="HATPase_C_sf"/>
</dbReference>
<dbReference type="InterPro" id="IPR004358">
    <property type="entry name" value="Sig_transdc_His_kin-like_C"/>
</dbReference>
<dbReference type="EMBL" id="LSFN01000006">
    <property type="protein sequence ID" value="OAB75899.1"/>
    <property type="molecule type" value="Genomic_DNA"/>
</dbReference>